<protein>
    <recommendedName>
        <fullName evidence="1">HTH marR-type domain-containing protein</fullName>
    </recommendedName>
</protein>
<evidence type="ECO:0000313" key="2">
    <source>
        <dbReference type="EMBL" id="GHF14595.1"/>
    </source>
</evidence>
<dbReference type="AlphaFoldDB" id="A0A919E5L4"/>
<dbReference type="Pfam" id="PF12802">
    <property type="entry name" value="MarR_2"/>
    <property type="match status" value="1"/>
</dbReference>
<proteinExistence type="predicted"/>
<reference evidence="2" key="1">
    <citation type="journal article" date="2014" name="Int. J. Syst. Evol. Microbiol.">
        <title>Complete genome sequence of Corynebacterium casei LMG S-19264T (=DSM 44701T), isolated from a smear-ripened cheese.</title>
        <authorList>
            <consortium name="US DOE Joint Genome Institute (JGI-PGF)"/>
            <person name="Walter F."/>
            <person name="Albersmeier A."/>
            <person name="Kalinowski J."/>
            <person name="Ruckert C."/>
        </authorList>
    </citation>
    <scope>NUCLEOTIDE SEQUENCE</scope>
    <source>
        <strain evidence="2">KCTC 42590</strain>
    </source>
</reference>
<name>A0A919E5L4_9PROT</name>
<dbReference type="InterPro" id="IPR036390">
    <property type="entry name" value="WH_DNA-bd_sf"/>
</dbReference>
<dbReference type="InterPro" id="IPR000835">
    <property type="entry name" value="HTH_MarR-typ"/>
</dbReference>
<dbReference type="PANTHER" id="PTHR33164">
    <property type="entry name" value="TRANSCRIPTIONAL REGULATOR, MARR FAMILY"/>
    <property type="match status" value="1"/>
</dbReference>
<feature type="domain" description="HTH marR-type" evidence="1">
    <location>
        <begin position="11"/>
        <end position="147"/>
    </location>
</feature>
<dbReference type="EMBL" id="BNCI01000001">
    <property type="protein sequence ID" value="GHF14595.1"/>
    <property type="molecule type" value="Genomic_DNA"/>
</dbReference>
<dbReference type="InterPro" id="IPR039422">
    <property type="entry name" value="MarR/SlyA-like"/>
</dbReference>
<dbReference type="CDD" id="cd00090">
    <property type="entry name" value="HTH_ARSR"/>
    <property type="match status" value="1"/>
</dbReference>
<sequence length="168" mass="18423">MPADLIRDFGYLTLGTRLKRLGDKLQSDVQLAIDVLNLPVTSAQYPLLAALDRDGDMTIGALVDAIGISQPGVTRMVTKLEKTGLVSIKTGTADQRQKFVTLTKDGEHLIATSKETLWRHIEKGVRDICTEGDPTTDILIALDRIEQNIEASSLFARMNKHPLDKAPS</sequence>
<gene>
    <name evidence="2" type="ORF">GCM10017044_05870</name>
</gene>
<evidence type="ECO:0000259" key="1">
    <source>
        <dbReference type="PROSITE" id="PS50995"/>
    </source>
</evidence>
<evidence type="ECO:0000313" key="3">
    <source>
        <dbReference type="Proteomes" id="UP000630923"/>
    </source>
</evidence>
<comment type="caution">
    <text evidence="2">The sequence shown here is derived from an EMBL/GenBank/DDBJ whole genome shotgun (WGS) entry which is preliminary data.</text>
</comment>
<dbReference type="Proteomes" id="UP000630923">
    <property type="component" value="Unassembled WGS sequence"/>
</dbReference>
<dbReference type="PANTHER" id="PTHR33164:SF43">
    <property type="entry name" value="HTH-TYPE TRANSCRIPTIONAL REPRESSOR YETL"/>
    <property type="match status" value="1"/>
</dbReference>
<dbReference type="InterPro" id="IPR011991">
    <property type="entry name" value="ArsR-like_HTH"/>
</dbReference>
<keyword evidence="3" id="KW-1185">Reference proteome</keyword>
<accession>A0A919E5L4</accession>
<dbReference type="GO" id="GO:0003700">
    <property type="term" value="F:DNA-binding transcription factor activity"/>
    <property type="evidence" value="ECO:0007669"/>
    <property type="project" value="InterPro"/>
</dbReference>
<dbReference type="GO" id="GO:0006950">
    <property type="term" value="P:response to stress"/>
    <property type="evidence" value="ECO:0007669"/>
    <property type="project" value="TreeGrafter"/>
</dbReference>
<dbReference type="InterPro" id="IPR036388">
    <property type="entry name" value="WH-like_DNA-bd_sf"/>
</dbReference>
<dbReference type="PROSITE" id="PS50995">
    <property type="entry name" value="HTH_MARR_2"/>
    <property type="match status" value="1"/>
</dbReference>
<dbReference type="SUPFAM" id="SSF46785">
    <property type="entry name" value="Winged helix' DNA-binding domain"/>
    <property type="match status" value="1"/>
</dbReference>
<dbReference type="SMART" id="SM00347">
    <property type="entry name" value="HTH_MARR"/>
    <property type="match status" value="1"/>
</dbReference>
<dbReference type="RefSeq" id="WP_191250053.1">
    <property type="nucleotide sequence ID" value="NZ_BNCI01000001.1"/>
</dbReference>
<organism evidence="2 3">
    <name type="scientific">Kordiimonas sediminis</name>
    <dbReference type="NCBI Taxonomy" id="1735581"/>
    <lineage>
        <taxon>Bacteria</taxon>
        <taxon>Pseudomonadati</taxon>
        <taxon>Pseudomonadota</taxon>
        <taxon>Alphaproteobacteria</taxon>
        <taxon>Kordiimonadales</taxon>
        <taxon>Kordiimonadaceae</taxon>
        <taxon>Kordiimonas</taxon>
    </lineage>
</organism>
<dbReference type="Gene3D" id="1.10.10.10">
    <property type="entry name" value="Winged helix-like DNA-binding domain superfamily/Winged helix DNA-binding domain"/>
    <property type="match status" value="1"/>
</dbReference>
<dbReference type="PRINTS" id="PR00598">
    <property type="entry name" value="HTHMARR"/>
</dbReference>
<reference evidence="2" key="2">
    <citation type="submission" date="2020-09" db="EMBL/GenBank/DDBJ databases">
        <authorList>
            <person name="Sun Q."/>
            <person name="Kim S."/>
        </authorList>
    </citation>
    <scope>NUCLEOTIDE SEQUENCE</scope>
    <source>
        <strain evidence="2">KCTC 42590</strain>
    </source>
</reference>